<feature type="region of interest" description="Disordered" evidence="1">
    <location>
        <begin position="109"/>
        <end position="133"/>
    </location>
</feature>
<comment type="caution">
    <text evidence="2">The sequence shown here is derived from an EMBL/GenBank/DDBJ whole genome shotgun (WGS) entry which is preliminary data.</text>
</comment>
<evidence type="ECO:0000256" key="1">
    <source>
        <dbReference type="SAM" id="MobiDB-lite"/>
    </source>
</evidence>
<proteinExistence type="predicted"/>
<dbReference type="EMBL" id="BLIY01000006">
    <property type="protein sequence ID" value="GFE53400.1"/>
    <property type="molecule type" value="Genomic_DNA"/>
</dbReference>
<reference evidence="2" key="1">
    <citation type="submission" date="2019-12" db="EMBL/GenBank/DDBJ databases">
        <title>Genome sequence of Babesia ovis.</title>
        <authorList>
            <person name="Yamagishi J."/>
            <person name="Sevinc F."/>
            <person name="Xuan X."/>
        </authorList>
    </citation>
    <scope>NUCLEOTIDE SEQUENCE</scope>
    <source>
        <strain evidence="2">Selcuk</strain>
    </source>
</reference>
<accession>A0A9W5WTZ0</accession>
<dbReference type="Proteomes" id="UP001057455">
    <property type="component" value="Unassembled WGS sequence"/>
</dbReference>
<name>A0A9W5WTZ0_BABOV</name>
<feature type="compositionally biased region" description="Basic and acidic residues" evidence="1">
    <location>
        <begin position="114"/>
        <end position="131"/>
    </location>
</feature>
<dbReference type="OrthoDB" id="366061at2759"/>
<organism evidence="2 3">
    <name type="scientific">Babesia ovis</name>
    <dbReference type="NCBI Taxonomy" id="5869"/>
    <lineage>
        <taxon>Eukaryota</taxon>
        <taxon>Sar</taxon>
        <taxon>Alveolata</taxon>
        <taxon>Apicomplexa</taxon>
        <taxon>Aconoidasida</taxon>
        <taxon>Piroplasmida</taxon>
        <taxon>Babesiidae</taxon>
        <taxon>Babesia</taxon>
    </lineage>
</organism>
<evidence type="ECO:0000313" key="3">
    <source>
        <dbReference type="Proteomes" id="UP001057455"/>
    </source>
</evidence>
<protein>
    <submittedName>
        <fullName evidence="2">Transcription antiterminator, putative</fullName>
    </submittedName>
</protein>
<evidence type="ECO:0000313" key="2">
    <source>
        <dbReference type="EMBL" id="GFE53400.1"/>
    </source>
</evidence>
<sequence>MSQVVEKEEQNITGQSWDDVVTTTCASIAQGLEKFQVKVDTPVYSSLEPHVIGENLRVDDGTHQVPTTPTKDAVASDVYYQLTQLELIALAACANKICNVIIFKQRERRTTRRPKPDELRQKHGDGHEDGRHHGKLIPFEPQLLPMHIPGHALPIDFNEPISKVNLEGFQHNRIAHQHFSKPRLSEAQQQLIIHNLEARAGSNPDNRWITPKPTDGIFSLGNIKGENPHHMASGDRTPNTAAMNNLSQMIQSLHLKKQSPIKGNDDVMNMSTQELSNFTFDDDESSSSQRGSQFTKFFSNFEQRHKEDRVMPGSQVQNAAGDTLNIGDAKNRERASQLLKQMIERKA</sequence>
<keyword evidence="3" id="KW-1185">Reference proteome</keyword>
<gene>
    <name evidence="2" type="ORF">BaOVIS_008040</name>
</gene>
<dbReference type="AlphaFoldDB" id="A0A9W5WTZ0"/>